<feature type="region of interest" description="Disordered" evidence="1">
    <location>
        <begin position="1"/>
        <end position="60"/>
    </location>
</feature>
<dbReference type="AlphaFoldDB" id="A0A3D4V9B7"/>
<feature type="compositionally biased region" description="Polar residues" evidence="1">
    <location>
        <begin position="43"/>
        <end position="60"/>
    </location>
</feature>
<accession>A0A3D4V9B7</accession>
<dbReference type="EMBL" id="DPIY01000007">
    <property type="protein sequence ID" value="HCT57228.1"/>
    <property type="molecule type" value="Genomic_DNA"/>
</dbReference>
<comment type="caution">
    <text evidence="2">The sequence shown here is derived from an EMBL/GenBank/DDBJ whole genome shotgun (WGS) entry which is preliminary data.</text>
</comment>
<proteinExistence type="predicted"/>
<name>A0A3D4V9B7_9BACT</name>
<reference evidence="2 3" key="1">
    <citation type="journal article" date="2018" name="Nat. Biotechnol.">
        <title>A standardized bacterial taxonomy based on genome phylogeny substantially revises the tree of life.</title>
        <authorList>
            <person name="Parks D.H."/>
            <person name="Chuvochina M."/>
            <person name="Waite D.W."/>
            <person name="Rinke C."/>
            <person name="Skarshewski A."/>
            <person name="Chaumeil P.A."/>
            <person name="Hugenholtz P."/>
        </authorList>
    </citation>
    <scope>NUCLEOTIDE SEQUENCE [LARGE SCALE GENOMIC DNA]</scope>
    <source>
        <strain evidence="2">UBA8844</strain>
    </source>
</reference>
<evidence type="ECO:0000313" key="3">
    <source>
        <dbReference type="Proteomes" id="UP000264071"/>
    </source>
</evidence>
<gene>
    <name evidence="2" type="ORF">DGD08_08450</name>
</gene>
<sequence>MTSYRAAPTGSAARPAQATGWNPQAMNGSGMAQMAQVRGDTPAQPTTSSWATPGANLQSYGTGNDLRGTAITPTDSTRTQAASGAADGAYGAYAGYQPPSWNALPTYSSQNSMSGIPRLATSPVAGPSYGAAQGAMNGALPRASQFGADAAASLNGIGGAPGVSFDGSKAAAEFDAAKDATGGAFNYDTSTNAARDMTLQRLSQMQAPDREALALKTYKALEDESAPAFAQTQRQIGQNAAALGRIGSGVTTNEIGDAFLARERSLGNQRSLLAAEAAGKTLQDGIDYTGAANGVFNSFAGADQSAKGLDLQRASVLTGVGQGQAGLAQSDMQAQSANASNALQGQGLQLQRSSLLRGLGQDEWQRGTDVADRETGWARDQYGANVDNENRRLDVQRTNNQQTADGIKFAEDNDRYGYQSGVNERNSGFDAGIQRGTALGQQASTLGAREDQLRGVDAGNRNELRGERTYQNNMATQAQQDRIQQQQFYEWLQSQNINNATQLFGAGQVGNPGSVYGQQSAAAQGQANGAYDAVGQAAQYLPYFANRPTSSMSPAYQMAGGSTLA</sequence>
<evidence type="ECO:0000256" key="1">
    <source>
        <dbReference type="SAM" id="MobiDB-lite"/>
    </source>
</evidence>
<dbReference type="Proteomes" id="UP000264071">
    <property type="component" value="Unassembled WGS sequence"/>
</dbReference>
<protein>
    <submittedName>
        <fullName evidence="2">Uncharacterized protein</fullName>
    </submittedName>
</protein>
<evidence type="ECO:0000313" key="2">
    <source>
        <dbReference type="EMBL" id="HCT57228.1"/>
    </source>
</evidence>
<organism evidence="2 3">
    <name type="scientific">Gemmatimonas aurantiaca</name>
    <dbReference type="NCBI Taxonomy" id="173480"/>
    <lineage>
        <taxon>Bacteria</taxon>
        <taxon>Pseudomonadati</taxon>
        <taxon>Gemmatimonadota</taxon>
        <taxon>Gemmatimonadia</taxon>
        <taxon>Gemmatimonadales</taxon>
        <taxon>Gemmatimonadaceae</taxon>
        <taxon>Gemmatimonas</taxon>
    </lineage>
</organism>